<comment type="similarity">
    <text evidence="9">Belongs to the OXA1/ALB3/YidC family.</text>
</comment>
<accession>A0AA97ARU2</accession>
<keyword evidence="4 9" id="KW-0812">Transmembrane</keyword>
<dbReference type="GO" id="GO:0032977">
    <property type="term" value="F:membrane insertase activity"/>
    <property type="evidence" value="ECO:0007669"/>
    <property type="project" value="InterPro"/>
</dbReference>
<dbReference type="NCBIfam" id="TIGR03592">
    <property type="entry name" value="yidC_oxa1_cterm"/>
    <property type="match status" value="1"/>
</dbReference>
<evidence type="ECO:0000256" key="9">
    <source>
        <dbReference type="RuleBase" id="RU003945"/>
    </source>
</evidence>
<dbReference type="PANTHER" id="PTHR12428">
    <property type="entry name" value="OXA1"/>
    <property type="match status" value="1"/>
</dbReference>
<keyword evidence="8" id="KW-0143">Chaperone</keyword>
<evidence type="ECO:0000256" key="4">
    <source>
        <dbReference type="ARBA" id="ARBA00022692"/>
    </source>
</evidence>
<name>A0AA97ARU2_9CYAN</name>
<evidence type="ECO:0000256" key="2">
    <source>
        <dbReference type="ARBA" id="ARBA00022448"/>
    </source>
</evidence>
<feature type="compositionally biased region" description="Basic and acidic residues" evidence="10">
    <location>
        <begin position="357"/>
        <end position="399"/>
    </location>
</feature>
<keyword evidence="2" id="KW-0813">Transport</keyword>
<dbReference type="InterPro" id="IPR028055">
    <property type="entry name" value="YidC/Oxa/ALB_C"/>
</dbReference>
<dbReference type="RefSeq" id="WP_316432066.1">
    <property type="nucleotide sequence ID" value="NZ_CP053586.1"/>
</dbReference>
<sequence>MDFGVGFLSNNVMLPILDFFYGIVPSYGLAIVALTLVIRFALYPLSAGSIRSMRRMRVAQPVMQKRVKELQERYKDDPAKQQEEMSKVYKEFGNPLAGCFPVLVQMPVLFALFATLRGSPFSDVNYNVNVQILPREQIEQIQPQAFVTNPQNIYVADGVHAPVIAVIPGGNRLTVGEKTNIMFQTATGEPLSDLLAEYPETDLQPHWKVTKGQELVRFDEDGNLEALSPGEVTLQGTIPGLAANKGFLFIKALGRVGAFGEDGSINWDILGMVLFFGVSLYVNQLLSGQGPNSNANPQQAAVNRFTPIIFSGMFLFFPLPAGVLMYMVIANVFQTLQTYILSKEPLPENLQKIVDEEEKKQEGREALPFEPVKTKKDEAAAEAKPAAKPEAKAKPETKPAPKAAKQTPKQNAKQTPKQSTPKNTSSTKKKG</sequence>
<dbReference type="InterPro" id="IPR047196">
    <property type="entry name" value="YidC_ALB_C"/>
</dbReference>
<dbReference type="GO" id="GO:0051205">
    <property type="term" value="P:protein insertion into membrane"/>
    <property type="evidence" value="ECO:0007669"/>
    <property type="project" value="TreeGrafter"/>
</dbReference>
<evidence type="ECO:0000256" key="1">
    <source>
        <dbReference type="ARBA" id="ARBA00004429"/>
    </source>
</evidence>
<proteinExistence type="inferred from homology"/>
<evidence type="ECO:0000256" key="8">
    <source>
        <dbReference type="ARBA" id="ARBA00023186"/>
    </source>
</evidence>
<feature type="transmembrane region" description="Helical" evidence="11">
    <location>
        <begin position="308"/>
        <end position="333"/>
    </location>
</feature>
<protein>
    <submittedName>
        <fullName evidence="13">Membrane protein insertase YidC</fullName>
    </submittedName>
</protein>
<evidence type="ECO:0000313" key="13">
    <source>
        <dbReference type="EMBL" id="WNZ25878.1"/>
    </source>
</evidence>
<evidence type="ECO:0000256" key="3">
    <source>
        <dbReference type="ARBA" id="ARBA00022475"/>
    </source>
</evidence>
<evidence type="ECO:0000256" key="11">
    <source>
        <dbReference type="SAM" id="Phobius"/>
    </source>
</evidence>
<feature type="compositionally biased region" description="Low complexity" evidence="10">
    <location>
        <begin position="400"/>
        <end position="431"/>
    </location>
</feature>
<keyword evidence="3" id="KW-1003">Cell membrane</keyword>
<dbReference type="PANTHER" id="PTHR12428:SF65">
    <property type="entry name" value="CYTOCHROME C OXIDASE ASSEMBLY PROTEIN COX18, MITOCHONDRIAL"/>
    <property type="match status" value="1"/>
</dbReference>
<feature type="transmembrane region" description="Helical" evidence="11">
    <location>
        <begin position="269"/>
        <end position="288"/>
    </location>
</feature>
<dbReference type="AlphaFoldDB" id="A0AA97ARU2"/>
<evidence type="ECO:0000256" key="10">
    <source>
        <dbReference type="SAM" id="MobiDB-lite"/>
    </source>
</evidence>
<reference evidence="13" key="1">
    <citation type="submission" date="2020-05" db="EMBL/GenBank/DDBJ databases">
        <authorList>
            <person name="Zhu T."/>
            <person name="Keshari N."/>
            <person name="Lu X."/>
        </authorList>
    </citation>
    <scope>NUCLEOTIDE SEQUENCE</scope>
    <source>
        <strain evidence="13">NK1-12</strain>
    </source>
</reference>
<feature type="region of interest" description="Disordered" evidence="10">
    <location>
        <begin position="357"/>
        <end position="431"/>
    </location>
</feature>
<organism evidence="13">
    <name type="scientific">Leptolyngbya sp. NK1-12</name>
    <dbReference type="NCBI Taxonomy" id="2547451"/>
    <lineage>
        <taxon>Bacteria</taxon>
        <taxon>Bacillati</taxon>
        <taxon>Cyanobacteriota</taxon>
        <taxon>Cyanophyceae</taxon>
        <taxon>Leptolyngbyales</taxon>
        <taxon>Leptolyngbyaceae</taxon>
        <taxon>Leptolyngbya group</taxon>
        <taxon>Leptolyngbya</taxon>
    </lineage>
</organism>
<dbReference type="GO" id="GO:0015031">
    <property type="term" value="P:protein transport"/>
    <property type="evidence" value="ECO:0007669"/>
    <property type="project" value="UniProtKB-KW"/>
</dbReference>
<evidence type="ECO:0000256" key="5">
    <source>
        <dbReference type="ARBA" id="ARBA00022927"/>
    </source>
</evidence>
<keyword evidence="6 11" id="KW-1133">Transmembrane helix</keyword>
<dbReference type="CDD" id="cd20070">
    <property type="entry name" value="5TM_YidC_Alb3"/>
    <property type="match status" value="1"/>
</dbReference>
<gene>
    <name evidence="13" type="primary">yidC</name>
    <name evidence="13" type="ORF">HJG54_25645</name>
</gene>
<dbReference type="Pfam" id="PF02096">
    <property type="entry name" value="60KD_IMP"/>
    <property type="match status" value="1"/>
</dbReference>
<comment type="subcellular location">
    <subcellularLocation>
        <location evidence="1">Cell inner membrane</location>
        <topology evidence="1">Multi-pass membrane protein</topology>
    </subcellularLocation>
    <subcellularLocation>
        <location evidence="9">Membrane</location>
        <topology evidence="9">Multi-pass membrane protein</topology>
    </subcellularLocation>
</comment>
<evidence type="ECO:0000256" key="7">
    <source>
        <dbReference type="ARBA" id="ARBA00023136"/>
    </source>
</evidence>
<keyword evidence="5" id="KW-0653">Protein transport</keyword>
<feature type="domain" description="Membrane insertase YidC/Oxa/ALB C-terminal" evidence="12">
    <location>
        <begin position="27"/>
        <end position="342"/>
    </location>
</feature>
<evidence type="ECO:0000259" key="12">
    <source>
        <dbReference type="Pfam" id="PF02096"/>
    </source>
</evidence>
<dbReference type="NCBIfam" id="NF002734">
    <property type="entry name" value="PRK02654.1"/>
    <property type="match status" value="1"/>
</dbReference>
<dbReference type="InterPro" id="IPR001708">
    <property type="entry name" value="YidC/ALB3/OXA1/COX18"/>
</dbReference>
<keyword evidence="7 11" id="KW-0472">Membrane</keyword>
<dbReference type="GO" id="GO:0005886">
    <property type="term" value="C:plasma membrane"/>
    <property type="evidence" value="ECO:0007669"/>
    <property type="project" value="UniProtKB-SubCell"/>
</dbReference>
<feature type="transmembrane region" description="Helical" evidence="11">
    <location>
        <begin position="20"/>
        <end position="45"/>
    </location>
</feature>
<dbReference type="EMBL" id="CP053586">
    <property type="protein sequence ID" value="WNZ25878.1"/>
    <property type="molecule type" value="Genomic_DNA"/>
</dbReference>
<evidence type="ECO:0000256" key="6">
    <source>
        <dbReference type="ARBA" id="ARBA00022989"/>
    </source>
</evidence>